<comment type="caution">
    <text evidence="1">The sequence shown here is derived from an EMBL/GenBank/DDBJ whole genome shotgun (WGS) entry which is preliminary data.</text>
</comment>
<name>A0A843X7Q1_COLES</name>
<accession>A0A843X7Q1</accession>
<gene>
    <name evidence="1" type="ORF">Taro_046979</name>
</gene>
<dbReference type="EMBL" id="NMUH01005939">
    <property type="protein sequence ID" value="MQM14050.1"/>
    <property type="molecule type" value="Genomic_DNA"/>
</dbReference>
<feature type="non-terminal residue" evidence="1">
    <location>
        <position position="1"/>
    </location>
</feature>
<evidence type="ECO:0000313" key="1">
    <source>
        <dbReference type="EMBL" id="MQM14050.1"/>
    </source>
</evidence>
<dbReference type="Proteomes" id="UP000652761">
    <property type="component" value="Unassembled WGS sequence"/>
</dbReference>
<keyword evidence="2" id="KW-1185">Reference proteome</keyword>
<organism evidence="1 2">
    <name type="scientific">Colocasia esculenta</name>
    <name type="common">Wild taro</name>
    <name type="synonym">Arum esculentum</name>
    <dbReference type="NCBI Taxonomy" id="4460"/>
    <lineage>
        <taxon>Eukaryota</taxon>
        <taxon>Viridiplantae</taxon>
        <taxon>Streptophyta</taxon>
        <taxon>Embryophyta</taxon>
        <taxon>Tracheophyta</taxon>
        <taxon>Spermatophyta</taxon>
        <taxon>Magnoliopsida</taxon>
        <taxon>Liliopsida</taxon>
        <taxon>Araceae</taxon>
        <taxon>Aroideae</taxon>
        <taxon>Colocasieae</taxon>
        <taxon>Colocasia</taxon>
    </lineage>
</organism>
<reference evidence="1" key="1">
    <citation type="submission" date="2017-07" db="EMBL/GenBank/DDBJ databases">
        <title>Taro Niue Genome Assembly and Annotation.</title>
        <authorList>
            <person name="Atibalentja N."/>
            <person name="Keating K."/>
            <person name="Fields C.J."/>
        </authorList>
    </citation>
    <scope>NUCLEOTIDE SEQUENCE</scope>
    <source>
        <strain evidence="1">Niue_2</strain>
        <tissue evidence="1">Leaf</tissue>
    </source>
</reference>
<sequence>MVSTHPLMVSTLCHFSRSFFMKTGFSVSTQPLVSVDTRPSSQETQFPDWDRVSTQSLVVSTLDPASRRPFLDNWDSVSTHSVVYIALVIDGVDTSIDGVDTGVDTVPGSVDTRPSFQKTLFGQLGQCVDTLSGSVDTLRLKFQLMIFSRHVAAWGSREST</sequence>
<proteinExistence type="predicted"/>
<evidence type="ECO:0000313" key="2">
    <source>
        <dbReference type="Proteomes" id="UP000652761"/>
    </source>
</evidence>
<protein>
    <submittedName>
        <fullName evidence="1">Uncharacterized protein</fullName>
    </submittedName>
</protein>
<dbReference type="AlphaFoldDB" id="A0A843X7Q1"/>